<dbReference type="Pfam" id="PF00206">
    <property type="entry name" value="Lyase_1"/>
    <property type="match status" value="1"/>
</dbReference>
<dbReference type="PANTHER" id="PTHR43172">
    <property type="entry name" value="ADENYLOSUCCINATE LYASE"/>
    <property type="match status" value="1"/>
</dbReference>
<comment type="caution">
    <text evidence="3">The sequence shown here is derived from an EMBL/GenBank/DDBJ whole genome shotgun (WGS) entry which is preliminary data.</text>
</comment>
<dbReference type="CDD" id="cd01597">
    <property type="entry name" value="pCLME"/>
    <property type="match status" value="1"/>
</dbReference>
<dbReference type="SUPFAM" id="SSF48557">
    <property type="entry name" value="L-aspartase-like"/>
    <property type="match status" value="1"/>
</dbReference>
<dbReference type="InterPro" id="IPR019468">
    <property type="entry name" value="AdenyloSucc_lyase_C"/>
</dbReference>
<feature type="domain" description="Adenylosuccinate lyase C-terminal" evidence="2">
    <location>
        <begin position="365"/>
        <end position="444"/>
    </location>
</feature>
<dbReference type="AlphaFoldDB" id="A0A7Y6NRP5"/>
<evidence type="ECO:0000256" key="1">
    <source>
        <dbReference type="ARBA" id="ARBA00034772"/>
    </source>
</evidence>
<reference evidence="3 4" key="1">
    <citation type="submission" date="2020-06" db="EMBL/GenBank/DDBJ databases">
        <title>Schlegella sp. ID0723 isolated from air conditioner.</title>
        <authorList>
            <person name="Kim D.Y."/>
            <person name="Kim D.-U."/>
        </authorList>
    </citation>
    <scope>NUCLEOTIDE SEQUENCE [LARGE SCALE GENOMIC DNA]</scope>
    <source>
        <strain evidence="3 4">ID0723</strain>
    </source>
</reference>
<accession>A0A7Y6NRP5</accession>
<dbReference type="PRINTS" id="PR00149">
    <property type="entry name" value="FUMRATELYASE"/>
</dbReference>
<dbReference type="Gene3D" id="1.10.40.30">
    <property type="entry name" value="Fumarase/aspartase (C-terminal domain)"/>
    <property type="match status" value="1"/>
</dbReference>
<dbReference type="RefSeq" id="WP_176070941.1">
    <property type="nucleotide sequence ID" value="NZ_JABWMJ010000011.1"/>
</dbReference>
<dbReference type="Proteomes" id="UP000529637">
    <property type="component" value="Unassembled WGS sequence"/>
</dbReference>
<keyword evidence="3" id="KW-0456">Lyase</keyword>
<proteinExistence type="inferred from homology"/>
<dbReference type="Gene3D" id="1.20.200.10">
    <property type="entry name" value="Fumarase/aspartase (Central domain)"/>
    <property type="match status" value="1"/>
</dbReference>
<dbReference type="GO" id="GO:0016829">
    <property type="term" value="F:lyase activity"/>
    <property type="evidence" value="ECO:0007669"/>
    <property type="project" value="UniProtKB-KW"/>
</dbReference>
<evidence type="ECO:0000259" key="2">
    <source>
        <dbReference type="SMART" id="SM00998"/>
    </source>
</evidence>
<dbReference type="SMART" id="SM00998">
    <property type="entry name" value="ADSL_C"/>
    <property type="match status" value="1"/>
</dbReference>
<organism evidence="3 4">
    <name type="scientific">Piscinibacter koreensis</name>
    <dbReference type="NCBI Taxonomy" id="2742824"/>
    <lineage>
        <taxon>Bacteria</taxon>
        <taxon>Pseudomonadati</taxon>
        <taxon>Pseudomonadota</taxon>
        <taxon>Betaproteobacteria</taxon>
        <taxon>Burkholderiales</taxon>
        <taxon>Sphaerotilaceae</taxon>
        <taxon>Piscinibacter</taxon>
    </lineage>
</organism>
<dbReference type="EMBL" id="JABWMJ010000011">
    <property type="protein sequence ID" value="NUZ08101.1"/>
    <property type="molecule type" value="Genomic_DNA"/>
</dbReference>
<dbReference type="FunFam" id="1.20.200.10:FF:000014">
    <property type="entry name" value="3-carboxy-cis,cis-muconate cycloisomerase"/>
    <property type="match status" value="1"/>
</dbReference>
<name>A0A7Y6NRP5_9BURK</name>
<keyword evidence="4" id="KW-1185">Reference proteome</keyword>
<sequence>MAASIIDSTIFQGIFTTDAMRHVWSDENRTAKYVEIERALAIVQARLGIIPQEAADEIVSHCRMEEIDMARLREQTERIGYPILGVVTQLNQLCRDKLGEFVHWGATTQDITDTATVLQIREALELVDGELAAIAAAMAKLAKEHRLTPMIGRSNLQQAIPVTFGYKVAGLLSAILRHRERLAQLKERVLVGEFAGAAGTLASLEKGAMETQAGLCAELALGQPTIAWHTIRDNIAETGALLGLIGGTLGKLSMDVKLMMQTEVGEVFEPYHHGRGSSSTMPQKRNPIASCYIHAAISVVRQHAAALMDAMVADHERSTGPWEIEWIVLPEAFCLIAGALKQSRAIVEGLEVDAAAMRRNIALTGGLVMSEAVMMGLGPYIGREYAHDLVYDLCRESLATKQPLIDLLAKHPEIEPHVPRAELERMLAPANYLGQSGVMVDRVLDKMAQGGRASA</sequence>
<dbReference type="InterPro" id="IPR008948">
    <property type="entry name" value="L-Aspartase-like"/>
</dbReference>
<dbReference type="InterPro" id="IPR000362">
    <property type="entry name" value="Fumarate_lyase_fam"/>
</dbReference>
<dbReference type="PANTHER" id="PTHR43172:SF2">
    <property type="entry name" value="ADENYLOSUCCINATE LYASE C-TERMINAL DOMAIN-CONTAINING PROTEIN"/>
    <property type="match status" value="1"/>
</dbReference>
<evidence type="ECO:0000313" key="3">
    <source>
        <dbReference type="EMBL" id="NUZ08101.1"/>
    </source>
</evidence>
<protein>
    <submittedName>
        <fullName evidence="3">Adenylosuccinate lyase family protein</fullName>
    </submittedName>
</protein>
<dbReference type="Pfam" id="PF10397">
    <property type="entry name" value="ADSL_C"/>
    <property type="match status" value="1"/>
</dbReference>
<evidence type="ECO:0000313" key="4">
    <source>
        <dbReference type="Proteomes" id="UP000529637"/>
    </source>
</evidence>
<comment type="similarity">
    <text evidence="1">Belongs to the class-II fumarase/aspartase family.</text>
</comment>
<dbReference type="PRINTS" id="PR00145">
    <property type="entry name" value="ARGSUCLYASE"/>
</dbReference>
<dbReference type="InterPro" id="IPR022761">
    <property type="entry name" value="Fumarate_lyase_N"/>
</dbReference>
<gene>
    <name evidence="3" type="ORF">HQN59_20270</name>
</gene>